<dbReference type="InterPro" id="IPR000649">
    <property type="entry name" value="IF-2B-related"/>
</dbReference>
<protein>
    <submittedName>
        <fullName evidence="2">Methylthioribose-1-phosphate isomerase</fullName>
        <ecNumber evidence="2">5.3.1.23</ecNumber>
    </submittedName>
</protein>
<evidence type="ECO:0000256" key="1">
    <source>
        <dbReference type="ARBA" id="ARBA00009117"/>
    </source>
</evidence>
<dbReference type="SUPFAM" id="SSF100950">
    <property type="entry name" value="NagB/RpiA/CoA transferase-like"/>
    <property type="match status" value="1"/>
</dbReference>
<dbReference type="GO" id="GO:0019509">
    <property type="term" value="P:L-methionine salvage from methylthioadenosine"/>
    <property type="evidence" value="ECO:0007669"/>
    <property type="project" value="TreeGrafter"/>
</dbReference>
<accession>A0A8H2M6S1</accession>
<dbReference type="InterPro" id="IPR037171">
    <property type="entry name" value="NagB/RpiA_transferase-like"/>
</dbReference>
<reference evidence="2 3" key="1">
    <citation type="submission" date="2019-02" db="EMBL/GenBank/DDBJ databases">
        <authorList>
            <consortium name="Pathogen Informatics"/>
        </authorList>
    </citation>
    <scope>NUCLEOTIDE SEQUENCE [LARGE SCALE GENOMIC DNA]</scope>
    <source>
        <strain evidence="2 3">3012STDY7089603</strain>
    </source>
</reference>
<dbReference type="EC" id="5.3.1.23" evidence="2"/>
<dbReference type="InterPro" id="IPR042529">
    <property type="entry name" value="IF_2B-like_C"/>
</dbReference>
<name>A0A8H2M6S1_9FIRM</name>
<evidence type="ECO:0000313" key="2">
    <source>
        <dbReference type="EMBL" id="VFB16308.1"/>
    </source>
</evidence>
<dbReference type="PANTHER" id="PTHR43475">
    <property type="entry name" value="METHYLTHIORIBOSE-1-PHOSPHATE ISOMERASE"/>
    <property type="match status" value="1"/>
</dbReference>
<gene>
    <name evidence="2" type="primary">mtnA</name>
    <name evidence="2" type="ORF">NCTC13150_00830</name>
</gene>
<dbReference type="Pfam" id="PF01008">
    <property type="entry name" value="IF-2B"/>
    <property type="match status" value="1"/>
</dbReference>
<dbReference type="Gene3D" id="1.20.120.420">
    <property type="entry name" value="translation initiation factor eif-2b, domain 1"/>
    <property type="match status" value="1"/>
</dbReference>
<dbReference type="NCBIfam" id="NF004326">
    <property type="entry name" value="PRK05720.1"/>
    <property type="match status" value="1"/>
</dbReference>
<comment type="caution">
    <text evidence="2">The sequence shown here is derived from an EMBL/GenBank/DDBJ whole genome shotgun (WGS) entry which is preliminary data.</text>
</comment>
<dbReference type="GO" id="GO:0046523">
    <property type="term" value="F:S-methyl-5-thioribose-1-phosphate isomerase activity"/>
    <property type="evidence" value="ECO:0007669"/>
    <property type="project" value="UniProtKB-EC"/>
</dbReference>
<organism evidence="2 3">
    <name type="scientific">Urinicoccus massiliensis</name>
    <dbReference type="NCBI Taxonomy" id="1723382"/>
    <lineage>
        <taxon>Bacteria</taxon>
        <taxon>Bacillati</taxon>
        <taxon>Bacillota</taxon>
        <taxon>Tissierellia</taxon>
        <taxon>Tissierellales</taxon>
        <taxon>Peptoniphilaceae</taxon>
        <taxon>Urinicoccus</taxon>
    </lineage>
</organism>
<proteinExistence type="inferred from homology"/>
<keyword evidence="2" id="KW-0413">Isomerase</keyword>
<dbReference type="Proteomes" id="UP000377798">
    <property type="component" value="Unassembled WGS sequence"/>
</dbReference>
<dbReference type="AlphaFoldDB" id="A0A8H2M6S1"/>
<sequence>MNIKRMDEGLARMLQYENVAWYEKGCVKILDRRIYPIEVKFVTCHHYTEVAQAISDMVTQSAGPYTAAGMGMALAAYEARLLNEKDQYQFLLNAAECISSARPTTKDRLKQVVTGCLSVAKDNLGKNCDQAIFQYTLQAMNNRYARIDRVACELIKKMPKDARVMTQCFGETIIGMMIRQAQKNGINLKMVCPETRPFLQGARFTASCAKDMGVDVTVITDNMPAFYMAHEKVDLFTSAADVICMDGSIINKVGTLQIAICAKYFNIPYYCTGIPDLNHPDAKSVDIEFRDPEETLSAHHIKHTLEGVKGYYPAFDITPPSLVSEIITDQGAFLPDALDGYKADQTNFYNFAV</sequence>
<dbReference type="InterPro" id="IPR027363">
    <property type="entry name" value="M1Pi_N"/>
</dbReference>
<dbReference type="Gene3D" id="3.40.50.10470">
    <property type="entry name" value="Translation initiation factor eif-2b, domain 2"/>
    <property type="match status" value="1"/>
</dbReference>
<evidence type="ECO:0000313" key="3">
    <source>
        <dbReference type="Proteomes" id="UP000377798"/>
    </source>
</evidence>
<dbReference type="EMBL" id="CAACYI010000001">
    <property type="protein sequence ID" value="VFB16308.1"/>
    <property type="molecule type" value="Genomic_DNA"/>
</dbReference>
<keyword evidence="3" id="KW-1185">Reference proteome</keyword>
<dbReference type="PANTHER" id="PTHR43475:SF1">
    <property type="entry name" value="METHYLTHIORIBOSE-1-PHOSPHATE ISOMERASE"/>
    <property type="match status" value="1"/>
</dbReference>
<comment type="similarity">
    <text evidence="1">Belongs to the eIF-2B alpha/beta/delta subunits family. MtnA subfamily.</text>
</comment>
<dbReference type="RefSeq" id="WP_308843646.1">
    <property type="nucleotide sequence ID" value="NZ_CAACYI010000001.1"/>
</dbReference>